<evidence type="ECO:0000313" key="1">
    <source>
        <dbReference type="EMBL" id="TWU39617.1"/>
    </source>
</evidence>
<proteinExistence type="predicted"/>
<keyword evidence="2" id="KW-1185">Reference proteome</keyword>
<dbReference type="PROSITE" id="PS51318">
    <property type="entry name" value="TAT"/>
    <property type="match status" value="1"/>
</dbReference>
<dbReference type="NCBIfam" id="TIGR01409">
    <property type="entry name" value="TAT_signal_seq"/>
    <property type="match status" value="1"/>
</dbReference>
<gene>
    <name evidence="1" type="ORF">Poly41_24720</name>
</gene>
<dbReference type="AlphaFoldDB" id="A0A5C6DUM4"/>
<dbReference type="Pfam" id="PF10518">
    <property type="entry name" value="TAT_signal"/>
    <property type="match status" value="1"/>
</dbReference>
<name>A0A5C6DUM4_9BACT</name>
<evidence type="ECO:0000313" key="2">
    <source>
        <dbReference type="Proteomes" id="UP000319143"/>
    </source>
</evidence>
<dbReference type="InterPro" id="IPR006311">
    <property type="entry name" value="TAT_signal"/>
</dbReference>
<protein>
    <submittedName>
        <fullName evidence="1">Uncharacterized protein</fullName>
    </submittedName>
</protein>
<dbReference type="Proteomes" id="UP000319143">
    <property type="component" value="Unassembled WGS sequence"/>
</dbReference>
<dbReference type="RefSeq" id="WP_146526330.1">
    <property type="nucleotide sequence ID" value="NZ_SJPV01000003.1"/>
</dbReference>
<accession>A0A5C6DUM4</accession>
<sequence length="68" mass="7375">MQNQAKSRRHFLKTSLAGSAAASVPYFFSRTRTLAQETKSKNDRMTVGVIGAGGIAGLARHPRWTIAT</sequence>
<dbReference type="EMBL" id="SJPV01000003">
    <property type="protein sequence ID" value="TWU39617.1"/>
    <property type="molecule type" value="Genomic_DNA"/>
</dbReference>
<reference evidence="1 2" key="1">
    <citation type="submission" date="2019-02" db="EMBL/GenBank/DDBJ databases">
        <title>Deep-cultivation of Planctomycetes and their phenomic and genomic characterization uncovers novel biology.</title>
        <authorList>
            <person name="Wiegand S."/>
            <person name="Jogler M."/>
            <person name="Boedeker C."/>
            <person name="Pinto D."/>
            <person name="Vollmers J."/>
            <person name="Rivas-Marin E."/>
            <person name="Kohn T."/>
            <person name="Peeters S.H."/>
            <person name="Heuer A."/>
            <person name="Rast P."/>
            <person name="Oberbeckmann S."/>
            <person name="Bunk B."/>
            <person name="Jeske O."/>
            <person name="Meyerdierks A."/>
            <person name="Storesund J.E."/>
            <person name="Kallscheuer N."/>
            <person name="Luecker S."/>
            <person name="Lage O.M."/>
            <person name="Pohl T."/>
            <person name="Merkel B.J."/>
            <person name="Hornburger P."/>
            <person name="Mueller R.-W."/>
            <person name="Bruemmer F."/>
            <person name="Labrenz M."/>
            <person name="Spormann A.M."/>
            <person name="Op Den Camp H."/>
            <person name="Overmann J."/>
            <person name="Amann R."/>
            <person name="Jetten M.S.M."/>
            <person name="Mascher T."/>
            <person name="Medema M.H."/>
            <person name="Devos D.P."/>
            <person name="Kaster A.-K."/>
            <person name="Ovreas L."/>
            <person name="Rohde M."/>
            <person name="Galperin M.Y."/>
            <person name="Jogler C."/>
        </authorList>
    </citation>
    <scope>NUCLEOTIDE SEQUENCE [LARGE SCALE GENOMIC DNA]</scope>
    <source>
        <strain evidence="1 2">Poly41</strain>
    </source>
</reference>
<dbReference type="InterPro" id="IPR019546">
    <property type="entry name" value="TAT_signal_bac_arc"/>
</dbReference>
<comment type="caution">
    <text evidence="1">The sequence shown here is derived from an EMBL/GenBank/DDBJ whole genome shotgun (WGS) entry which is preliminary data.</text>
</comment>
<organism evidence="1 2">
    <name type="scientific">Novipirellula artificiosorum</name>
    <dbReference type="NCBI Taxonomy" id="2528016"/>
    <lineage>
        <taxon>Bacteria</taxon>
        <taxon>Pseudomonadati</taxon>
        <taxon>Planctomycetota</taxon>
        <taxon>Planctomycetia</taxon>
        <taxon>Pirellulales</taxon>
        <taxon>Pirellulaceae</taxon>
        <taxon>Novipirellula</taxon>
    </lineage>
</organism>